<dbReference type="RefSeq" id="XP_028133057.1">
    <property type="nucleotide sequence ID" value="XM_028277256.1"/>
</dbReference>
<proteinExistence type="predicted"/>
<dbReference type="InterPro" id="IPR057191">
    <property type="entry name" value="DUF7869"/>
</dbReference>
<name>A0A6P7FDY5_DIAVI</name>
<dbReference type="InParanoid" id="A0A6P7FDY5"/>
<dbReference type="AlphaFoldDB" id="A0A6P7FDY5"/>
<dbReference type="Pfam" id="PF25273">
    <property type="entry name" value="DUF7869"/>
    <property type="match status" value="1"/>
</dbReference>
<reference evidence="2" key="1">
    <citation type="submission" date="2025-08" db="UniProtKB">
        <authorList>
            <consortium name="RefSeq"/>
        </authorList>
    </citation>
    <scope>IDENTIFICATION</scope>
    <source>
        <tissue evidence="2">Whole insect</tissue>
    </source>
</reference>
<gene>
    <name evidence="2" type="primary">LOC114328408</name>
</gene>
<evidence type="ECO:0000313" key="2">
    <source>
        <dbReference type="RefSeq" id="XP_028133057.1"/>
    </source>
</evidence>
<feature type="domain" description="DUF7869" evidence="1">
    <location>
        <begin position="47"/>
        <end position="155"/>
    </location>
</feature>
<evidence type="ECO:0000259" key="1">
    <source>
        <dbReference type="Pfam" id="PF25273"/>
    </source>
</evidence>
<protein>
    <submittedName>
        <fullName evidence="2">Uncharacterized protein LOC114328408</fullName>
    </submittedName>
</protein>
<dbReference type="PANTHER" id="PTHR34415:SF1">
    <property type="entry name" value="INTEGRASE CATALYTIC DOMAIN-CONTAINING PROTEIN"/>
    <property type="match status" value="1"/>
</dbReference>
<accession>A0A6P7FDY5</accession>
<sequence>MPGNKDVFFTSRLVVFNEVFASLKKKSSSNYSVVWHEAFGGRDASNIIDAIYALIKEERDTNNFVFWADNCTAQNKNWYLFTALAIMVNNDTHTSHVNNITFKYLTKGHTHMTADGVHGNIEQQFKKARDVFDFQDLLCVIYKTITKKFKCTSSTNFIPMAKKETAASKGR</sequence>
<organism evidence="2">
    <name type="scientific">Diabrotica virgifera virgifera</name>
    <name type="common">western corn rootworm</name>
    <dbReference type="NCBI Taxonomy" id="50390"/>
    <lineage>
        <taxon>Eukaryota</taxon>
        <taxon>Metazoa</taxon>
        <taxon>Ecdysozoa</taxon>
        <taxon>Arthropoda</taxon>
        <taxon>Hexapoda</taxon>
        <taxon>Insecta</taxon>
        <taxon>Pterygota</taxon>
        <taxon>Neoptera</taxon>
        <taxon>Endopterygota</taxon>
        <taxon>Coleoptera</taxon>
        <taxon>Polyphaga</taxon>
        <taxon>Cucujiformia</taxon>
        <taxon>Chrysomeloidea</taxon>
        <taxon>Chrysomelidae</taxon>
        <taxon>Galerucinae</taxon>
        <taxon>Diabroticina</taxon>
        <taxon>Diabroticites</taxon>
        <taxon>Diabrotica</taxon>
    </lineage>
</organism>
<dbReference type="PANTHER" id="PTHR34415">
    <property type="entry name" value="INTEGRASE CATALYTIC DOMAIN-CONTAINING PROTEIN"/>
    <property type="match status" value="1"/>
</dbReference>